<dbReference type="InterPro" id="IPR050482">
    <property type="entry name" value="Sensor_HK_TwoCompSys"/>
</dbReference>
<keyword evidence="2" id="KW-0418">Kinase</keyword>
<dbReference type="Pfam" id="PF02518">
    <property type="entry name" value="HATPase_c"/>
    <property type="match status" value="1"/>
</dbReference>
<dbReference type="GO" id="GO:0005524">
    <property type="term" value="F:ATP binding"/>
    <property type="evidence" value="ECO:0007669"/>
    <property type="project" value="UniProtKB-KW"/>
</dbReference>
<feature type="transmembrane region" description="Helical" evidence="4">
    <location>
        <begin position="416"/>
        <end position="433"/>
    </location>
</feature>
<dbReference type="PANTHER" id="PTHR24421">
    <property type="entry name" value="NITRATE/NITRITE SENSOR PROTEIN NARX-RELATED"/>
    <property type="match status" value="1"/>
</dbReference>
<evidence type="ECO:0000313" key="7">
    <source>
        <dbReference type="Proteomes" id="UP001597357"/>
    </source>
</evidence>
<evidence type="ECO:0000256" key="4">
    <source>
        <dbReference type="SAM" id="Phobius"/>
    </source>
</evidence>
<proteinExistence type="predicted"/>
<accession>A0ABW5SEJ1</accession>
<dbReference type="InterPro" id="IPR011990">
    <property type="entry name" value="TPR-like_helical_dom_sf"/>
</dbReference>
<dbReference type="EMBL" id="JBHULZ010000041">
    <property type="protein sequence ID" value="MFD2697943.1"/>
    <property type="molecule type" value="Genomic_DNA"/>
</dbReference>
<dbReference type="CDD" id="cd16917">
    <property type="entry name" value="HATPase_UhpB-NarQ-NarX-like"/>
    <property type="match status" value="1"/>
</dbReference>
<dbReference type="SUPFAM" id="SSF81901">
    <property type="entry name" value="HCP-like"/>
    <property type="match status" value="1"/>
</dbReference>
<evidence type="ECO:0000259" key="5">
    <source>
        <dbReference type="SMART" id="SM00387"/>
    </source>
</evidence>
<dbReference type="SMART" id="SM00387">
    <property type="entry name" value="HATPase_c"/>
    <property type="match status" value="1"/>
</dbReference>
<dbReference type="Proteomes" id="UP001597357">
    <property type="component" value="Unassembled WGS sequence"/>
</dbReference>
<dbReference type="Gene3D" id="3.30.565.10">
    <property type="entry name" value="Histidine kinase-like ATPase, C-terminal domain"/>
    <property type="match status" value="1"/>
</dbReference>
<comment type="caution">
    <text evidence="6">The sequence shown here is derived from an EMBL/GenBank/DDBJ whole genome shotgun (WGS) entry which is preliminary data.</text>
</comment>
<keyword evidence="4" id="KW-0472">Membrane</keyword>
<keyword evidence="6" id="KW-0547">Nucleotide-binding</keyword>
<dbReference type="RefSeq" id="WP_379046701.1">
    <property type="nucleotide sequence ID" value="NZ_JBHULZ010000041.1"/>
</dbReference>
<gene>
    <name evidence="6" type="ORF">ACFSQ0_08070</name>
</gene>
<evidence type="ECO:0000256" key="1">
    <source>
        <dbReference type="ARBA" id="ARBA00022679"/>
    </source>
</evidence>
<keyword evidence="3" id="KW-0902">Two-component regulatory system</keyword>
<dbReference type="Gene3D" id="1.20.5.1930">
    <property type="match status" value="1"/>
</dbReference>
<dbReference type="InterPro" id="IPR011712">
    <property type="entry name" value="Sig_transdc_His_kin_sub3_dim/P"/>
</dbReference>
<dbReference type="InterPro" id="IPR003594">
    <property type="entry name" value="HATPase_dom"/>
</dbReference>
<evidence type="ECO:0000256" key="2">
    <source>
        <dbReference type="ARBA" id="ARBA00022777"/>
    </source>
</evidence>
<keyword evidence="1" id="KW-0808">Transferase</keyword>
<protein>
    <submittedName>
        <fullName evidence="6">ATP-binding protein</fullName>
    </submittedName>
</protein>
<keyword evidence="6" id="KW-0067">ATP-binding</keyword>
<dbReference type="PANTHER" id="PTHR24421:SF59">
    <property type="entry name" value="OXYGEN SENSOR HISTIDINE KINASE NREB"/>
    <property type="match status" value="1"/>
</dbReference>
<organism evidence="6 7">
    <name type="scientific">Mesonia sediminis</name>
    <dbReference type="NCBI Taxonomy" id="1703946"/>
    <lineage>
        <taxon>Bacteria</taxon>
        <taxon>Pseudomonadati</taxon>
        <taxon>Bacteroidota</taxon>
        <taxon>Flavobacteriia</taxon>
        <taxon>Flavobacteriales</taxon>
        <taxon>Flavobacteriaceae</taxon>
        <taxon>Mesonia</taxon>
    </lineage>
</organism>
<sequence length="647" mass="76005">MKHHYLVFFVYFFLGISADAQSIAQVNLQAKQFQDAYNQALNQQEYDEALVHLNALSDLLIYQAIDHQRSYSLLRDFKPYLKFCQTPKQRANFYINYAESATYNQYYKEAMQILEEGISYMEKEQDSSWYAFGYAYLKAAENTNRLNRFTESATYFQKAESLFSHQQDSLMLLWTKSGLSTLFSSFALYDKAAKEREFIFNMPKKPGFAQVKAVAHLRAATDAFFQNQPQKELYHIEQALKTENNQADIKEIVRLISLTFATAIYARNQQKDKANHYFKELQTQFSEHKLQTPFINSYYRLAQSRHALVNNQIDLAISSAHDLLESLENTDDWQHLARAYWLLANIYEENQQTPKALYYLKRYTHLKDSVNVAASRRQFAFVQTQFETKKKDLALKQKNQAIELLHAKNRIVNQRLLLLGIISLFGFVFLYIWRQRLYAQRKERLQKEFAHNLVHQLEDERKRIAGELHDSVGQNLLLVKNKLLLKKQQEHQLLEESIQEVRSMSQRLHPFQFEKLGLLTSIKHTVERFQKNSSIYYSTLIETQHINLKKEKAIFIFRMIQECLNNVVKHSQASACQVRIQETSETYIFSIKDNGLGFEVSQQMQKLDSLGLKNLKERAVLIEAKLKIRSRREKGTHISIILNKHAN</sequence>
<dbReference type="InterPro" id="IPR036890">
    <property type="entry name" value="HATPase_C_sf"/>
</dbReference>
<reference evidence="7" key="1">
    <citation type="journal article" date="2019" name="Int. J. Syst. Evol. Microbiol.">
        <title>The Global Catalogue of Microorganisms (GCM) 10K type strain sequencing project: providing services to taxonomists for standard genome sequencing and annotation.</title>
        <authorList>
            <consortium name="The Broad Institute Genomics Platform"/>
            <consortium name="The Broad Institute Genome Sequencing Center for Infectious Disease"/>
            <person name="Wu L."/>
            <person name="Ma J."/>
        </authorList>
    </citation>
    <scope>NUCLEOTIDE SEQUENCE [LARGE SCALE GENOMIC DNA]</scope>
    <source>
        <strain evidence="7">KCTC 42255</strain>
    </source>
</reference>
<feature type="domain" description="Histidine kinase/HSP90-like ATPase" evidence="5">
    <location>
        <begin position="551"/>
        <end position="646"/>
    </location>
</feature>
<name>A0ABW5SEJ1_9FLAO</name>
<dbReference type="SUPFAM" id="SSF55874">
    <property type="entry name" value="ATPase domain of HSP90 chaperone/DNA topoisomerase II/histidine kinase"/>
    <property type="match status" value="1"/>
</dbReference>
<keyword evidence="7" id="KW-1185">Reference proteome</keyword>
<evidence type="ECO:0000256" key="3">
    <source>
        <dbReference type="ARBA" id="ARBA00023012"/>
    </source>
</evidence>
<keyword evidence="4" id="KW-1133">Transmembrane helix</keyword>
<dbReference type="Gene3D" id="1.25.40.10">
    <property type="entry name" value="Tetratricopeptide repeat domain"/>
    <property type="match status" value="2"/>
</dbReference>
<dbReference type="Pfam" id="PF07730">
    <property type="entry name" value="HisKA_3"/>
    <property type="match status" value="1"/>
</dbReference>
<evidence type="ECO:0000313" key="6">
    <source>
        <dbReference type="EMBL" id="MFD2697943.1"/>
    </source>
</evidence>
<keyword evidence="4" id="KW-0812">Transmembrane</keyword>